<proteinExistence type="predicted"/>
<sequence length="353" mass="40152">MSTIDPLLILGDSSREDDMEPEFSNVEELPGGGLRYFFNFNKQSHPDMSTKNGPKPVFIRPDSSREDEMEPEFPTVGMAPERAWRDPSRFHMLPRPLVEVFSVYIARFRGPGSYLYGTLTITAGAVTQYLYDRKREEAEFIYPEDNILLTGPADSIDAADEFNIDVDLMERDDVIPPDYKFSYDRKPWSLHDDRLAWNSYNEYSNVYDEPLCDEIRCKYCTVGVNYIVISNAVHATVNVMLIIRDRKFSTANVFGSITAGNRNFPEESVLFKKASHEHIGLRHGQLIPLSRFLVAVPLNSFFIIQANLQDYATISSGVIAKGTAEFFADHSGKFEKCIHGQGSEIRVKVDWSN</sequence>
<dbReference type="PANTHER" id="PTHR33065:SF88">
    <property type="entry name" value="OS11G0104220 PROTEIN"/>
    <property type="match status" value="1"/>
</dbReference>
<accession>A0A834Y6Q0</accession>
<gene>
    <name evidence="2" type="ORF">HHK36_031690</name>
</gene>
<evidence type="ECO:0000259" key="1">
    <source>
        <dbReference type="Pfam" id="PF20241"/>
    </source>
</evidence>
<evidence type="ECO:0000313" key="3">
    <source>
        <dbReference type="Proteomes" id="UP000655225"/>
    </source>
</evidence>
<comment type="caution">
    <text evidence="2">The sequence shown here is derived from an EMBL/GenBank/DDBJ whole genome shotgun (WGS) entry which is preliminary data.</text>
</comment>
<organism evidence="2 3">
    <name type="scientific">Tetracentron sinense</name>
    <name type="common">Spur-leaf</name>
    <dbReference type="NCBI Taxonomy" id="13715"/>
    <lineage>
        <taxon>Eukaryota</taxon>
        <taxon>Viridiplantae</taxon>
        <taxon>Streptophyta</taxon>
        <taxon>Embryophyta</taxon>
        <taxon>Tracheophyta</taxon>
        <taxon>Spermatophyta</taxon>
        <taxon>Magnoliopsida</taxon>
        <taxon>Trochodendrales</taxon>
        <taxon>Trochodendraceae</taxon>
        <taxon>Tetracentron</taxon>
    </lineage>
</organism>
<reference evidence="2 3" key="1">
    <citation type="submission" date="2020-04" db="EMBL/GenBank/DDBJ databases">
        <title>Plant Genome Project.</title>
        <authorList>
            <person name="Zhang R.-G."/>
        </authorList>
    </citation>
    <scope>NUCLEOTIDE SEQUENCE [LARGE SCALE GENOMIC DNA]</scope>
    <source>
        <strain evidence="2">YNK0</strain>
        <tissue evidence="2">Leaf</tissue>
    </source>
</reference>
<name>A0A834Y6Q0_TETSI</name>
<dbReference type="Proteomes" id="UP000655225">
    <property type="component" value="Unassembled WGS sequence"/>
</dbReference>
<protein>
    <recommendedName>
        <fullName evidence="1">DUF6598 domain-containing protein</fullName>
    </recommendedName>
</protein>
<dbReference type="PANTHER" id="PTHR33065">
    <property type="entry name" value="OS07G0486400 PROTEIN"/>
    <property type="match status" value="1"/>
</dbReference>
<dbReference type="OrthoDB" id="618095at2759"/>
<dbReference type="EMBL" id="JABCRI010000192">
    <property type="protein sequence ID" value="KAF8370270.1"/>
    <property type="molecule type" value="Genomic_DNA"/>
</dbReference>
<dbReference type="Pfam" id="PF20241">
    <property type="entry name" value="DUF6598"/>
    <property type="match status" value="1"/>
</dbReference>
<dbReference type="InterPro" id="IPR046533">
    <property type="entry name" value="DUF6598"/>
</dbReference>
<keyword evidence="3" id="KW-1185">Reference proteome</keyword>
<dbReference type="AlphaFoldDB" id="A0A834Y6Q0"/>
<evidence type="ECO:0000313" key="2">
    <source>
        <dbReference type="EMBL" id="KAF8370270.1"/>
    </source>
</evidence>
<feature type="domain" description="DUF6598" evidence="1">
    <location>
        <begin position="97"/>
        <end position="349"/>
    </location>
</feature>